<keyword evidence="2" id="KW-1185">Reference proteome</keyword>
<dbReference type="AlphaFoldDB" id="A0ABD2Z9X2"/>
<evidence type="ECO:0000313" key="2">
    <source>
        <dbReference type="Proteomes" id="UP001630127"/>
    </source>
</evidence>
<evidence type="ECO:0000313" key="1">
    <source>
        <dbReference type="EMBL" id="KAL3516276.1"/>
    </source>
</evidence>
<sequence>MFAFPDLQQIIEKDERWKGSKSFFKGLTLFVNKNEKGVHMGYNESYYFSRLYSRHGANETISWQGNFDGIGFCLECNWVGSHGDFFLFCPFFWANLSLSIAIYK</sequence>
<gene>
    <name evidence="1" type="ORF">ACH5RR_023178</name>
</gene>
<proteinExistence type="predicted"/>
<name>A0ABD2Z9X2_9GENT</name>
<dbReference type="EMBL" id="JBJUIK010000010">
    <property type="protein sequence ID" value="KAL3516276.1"/>
    <property type="molecule type" value="Genomic_DNA"/>
</dbReference>
<evidence type="ECO:0008006" key="3">
    <source>
        <dbReference type="Google" id="ProtNLM"/>
    </source>
</evidence>
<organism evidence="1 2">
    <name type="scientific">Cinchona calisaya</name>
    <dbReference type="NCBI Taxonomy" id="153742"/>
    <lineage>
        <taxon>Eukaryota</taxon>
        <taxon>Viridiplantae</taxon>
        <taxon>Streptophyta</taxon>
        <taxon>Embryophyta</taxon>
        <taxon>Tracheophyta</taxon>
        <taxon>Spermatophyta</taxon>
        <taxon>Magnoliopsida</taxon>
        <taxon>eudicotyledons</taxon>
        <taxon>Gunneridae</taxon>
        <taxon>Pentapetalae</taxon>
        <taxon>asterids</taxon>
        <taxon>lamiids</taxon>
        <taxon>Gentianales</taxon>
        <taxon>Rubiaceae</taxon>
        <taxon>Cinchonoideae</taxon>
        <taxon>Cinchoneae</taxon>
        <taxon>Cinchona</taxon>
    </lineage>
</organism>
<protein>
    <recommendedName>
        <fullName evidence="3">Reverse transcriptase zinc-binding domain-containing protein</fullName>
    </recommendedName>
</protein>
<reference evidence="1 2" key="1">
    <citation type="submission" date="2024-11" db="EMBL/GenBank/DDBJ databases">
        <title>A near-complete genome assembly of Cinchona calisaya.</title>
        <authorList>
            <person name="Lian D.C."/>
            <person name="Zhao X.W."/>
            <person name="Wei L."/>
        </authorList>
    </citation>
    <scope>NUCLEOTIDE SEQUENCE [LARGE SCALE GENOMIC DNA]</scope>
    <source>
        <tissue evidence="1">Nenye</tissue>
    </source>
</reference>
<dbReference type="Proteomes" id="UP001630127">
    <property type="component" value="Unassembled WGS sequence"/>
</dbReference>
<accession>A0ABD2Z9X2</accession>
<comment type="caution">
    <text evidence="1">The sequence shown here is derived from an EMBL/GenBank/DDBJ whole genome shotgun (WGS) entry which is preliminary data.</text>
</comment>